<evidence type="ECO:0000259" key="1">
    <source>
        <dbReference type="PROSITE" id="PS50910"/>
    </source>
</evidence>
<dbReference type="SMART" id="SM00748">
    <property type="entry name" value="HEPN"/>
    <property type="match status" value="1"/>
</dbReference>
<protein>
    <submittedName>
        <fullName evidence="2">HEPN domain-containing protein</fullName>
    </submittedName>
</protein>
<dbReference type="Pfam" id="PF05168">
    <property type="entry name" value="HEPN"/>
    <property type="match status" value="1"/>
</dbReference>
<dbReference type="OrthoDB" id="9808176at2"/>
<dbReference type="PROSITE" id="PS50910">
    <property type="entry name" value="HEPN"/>
    <property type="match status" value="1"/>
</dbReference>
<dbReference type="EMBL" id="CP035807">
    <property type="protein sequence ID" value="QEN03367.1"/>
    <property type="molecule type" value="Genomic_DNA"/>
</dbReference>
<evidence type="ECO:0000313" key="3">
    <source>
        <dbReference type="Proteomes" id="UP000323824"/>
    </source>
</evidence>
<dbReference type="RefSeq" id="WP_149566626.1">
    <property type="nucleotide sequence ID" value="NZ_CP035807.1"/>
</dbReference>
<reference evidence="2 3" key="1">
    <citation type="submission" date="2019-02" db="EMBL/GenBank/DDBJ databases">
        <authorList>
            <person name="Fomenkov A."/>
            <person name="Dubinina G."/>
            <person name="Grabovich M."/>
            <person name="Vincze T."/>
            <person name="Roberts R.J."/>
        </authorList>
    </citation>
    <scope>NUCLEOTIDE SEQUENCE [LARGE SCALE GENOMIC DNA]</scope>
    <source>
        <strain evidence="2 3">P</strain>
    </source>
</reference>
<evidence type="ECO:0000313" key="2">
    <source>
        <dbReference type="EMBL" id="QEN03367.1"/>
    </source>
</evidence>
<dbReference type="AlphaFoldDB" id="A0A5C1Q7L1"/>
<dbReference type="SUPFAM" id="SSF81593">
    <property type="entry name" value="Nucleotidyltransferase substrate binding subunit/domain"/>
    <property type="match status" value="1"/>
</dbReference>
<accession>A0A5C1Q7L1</accession>
<dbReference type="Proteomes" id="UP000323824">
    <property type="component" value="Chromosome"/>
</dbReference>
<feature type="domain" description="HEPN" evidence="1">
    <location>
        <begin position="11"/>
        <end position="117"/>
    </location>
</feature>
<name>A0A5C1Q7L1_9SPIO</name>
<sequence>MDDSLDPKVWINRAKGNLLRAKLPMEDGMYYEDFCFDCQQCAEKALKGLIVHLGLTPHKTHYFGKLFEEISKRLILPDWCEDVFELNDYAVITRYPDDFVEVTKEEYIRALEIAERVYTWISGIVK</sequence>
<organism evidence="2 3">
    <name type="scientific">Thiospirochaeta perfilievii</name>
    <dbReference type="NCBI Taxonomy" id="252967"/>
    <lineage>
        <taxon>Bacteria</taxon>
        <taxon>Pseudomonadati</taxon>
        <taxon>Spirochaetota</taxon>
        <taxon>Spirochaetia</taxon>
        <taxon>Spirochaetales</taxon>
        <taxon>Spirochaetaceae</taxon>
        <taxon>Thiospirochaeta</taxon>
    </lineage>
</organism>
<dbReference type="InterPro" id="IPR007842">
    <property type="entry name" value="HEPN_dom"/>
</dbReference>
<gene>
    <name evidence="2" type="ORF">EW093_01150</name>
</gene>
<dbReference type="Gene3D" id="1.20.120.330">
    <property type="entry name" value="Nucleotidyltransferases domain 2"/>
    <property type="match status" value="1"/>
</dbReference>
<reference evidence="2 3" key="2">
    <citation type="submission" date="2019-09" db="EMBL/GenBank/DDBJ databases">
        <title>Complete Genome Sequence and Methylome Analysis of free living Spirochaetas.</title>
        <authorList>
            <person name="Leshcheva N."/>
            <person name="Mikheeva N."/>
        </authorList>
    </citation>
    <scope>NUCLEOTIDE SEQUENCE [LARGE SCALE GENOMIC DNA]</scope>
    <source>
        <strain evidence="2 3">P</strain>
    </source>
</reference>
<keyword evidence="3" id="KW-1185">Reference proteome</keyword>
<proteinExistence type="predicted"/>
<dbReference type="KEGG" id="sper:EW093_01150"/>